<keyword evidence="6" id="KW-0969">Cilium</keyword>
<evidence type="ECO:0000256" key="1">
    <source>
        <dbReference type="ARBA" id="ARBA00010577"/>
    </source>
</evidence>
<sequence length="250" mass="26511">MATTSSVTTSSSTDAYGNSYTTAVSNDALESSDFITLMLTEIKLQDPTNTVDSASMLSTQLQLSTLDANTATVAAMESLQATFEQSALASSANIIGNIVENGDLDDDGNAKQYKVSSVAMNDGSIALTAYELENYYDVYYFDGVDSTSDVVNSTNENGTITLTNSDDASYTFSTYDKTYEELATEINNASGITASMAQNTSGKYQMVVSVSGGSSTLSQSNSTLNYTEDTATAYGSEAKTISYTDITKIY</sequence>
<dbReference type="AlphaFoldDB" id="A0A6M8EBC8"/>
<comment type="similarity">
    <text evidence="1 5">Belongs to the FlgD family.</text>
</comment>
<evidence type="ECO:0000256" key="2">
    <source>
        <dbReference type="ARBA" id="ARBA00016013"/>
    </source>
</evidence>
<reference evidence="6 7" key="1">
    <citation type="submission" date="2019-08" db="EMBL/GenBank/DDBJ databases">
        <title>Complete genome sequence of Arcobacter acticola.</title>
        <authorList>
            <person name="Miller W."/>
        </authorList>
    </citation>
    <scope>NUCLEOTIDE SEQUENCE [LARGE SCALE GENOMIC DNA]</scope>
    <source>
        <strain evidence="6 7">KCTC 52212</strain>
    </source>
</reference>
<comment type="function">
    <text evidence="4 5">Required for flagellar hook formation. May act as a scaffolding protein.</text>
</comment>
<keyword evidence="6" id="KW-0966">Cell projection</keyword>
<evidence type="ECO:0000313" key="6">
    <source>
        <dbReference type="EMBL" id="QKE28733.1"/>
    </source>
</evidence>
<dbReference type="KEGG" id="paco:AACT_1574"/>
<dbReference type="InterPro" id="IPR005648">
    <property type="entry name" value="FlgD"/>
</dbReference>
<evidence type="ECO:0000313" key="7">
    <source>
        <dbReference type="Proteomes" id="UP000503483"/>
    </source>
</evidence>
<evidence type="ECO:0000256" key="3">
    <source>
        <dbReference type="ARBA" id="ARBA00022795"/>
    </source>
</evidence>
<dbReference type="Pfam" id="PF03963">
    <property type="entry name" value="FlgD"/>
    <property type="match status" value="1"/>
</dbReference>
<organism evidence="6 7">
    <name type="scientific">Arcobacter acticola</name>
    <dbReference type="NCBI Taxonomy" id="1849015"/>
    <lineage>
        <taxon>Bacteria</taxon>
        <taxon>Pseudomonadati</taxon>
        <taxon>Campylobacterota</taxon>
        <taxon>Epsilonproteobacteria</taxon>
        <taxon>Campylobacterales</taxon>
        <taxon>Arcobacteraceae</taxon>
        <taxon>Arcobacter</taxon>
    </lineage>
</organism>
<dbReference type="RefSeq" id="WP_172126296.1">
    <property type="nucleotide sequence ID" value="NZ_CP042652.1"/>
</dbReference>
<keyword evidence="6" id="KW-0282">Flagellum</keyword>
<dbReference type="EMBL" id="CP042652">
    <property type="protein sequence ID" value="QKE28733.1"/>
    <property type="molecule type" value="Genomic_DNA"/>
</dbReference>
<evidence type="ECO:0000256" key="5">
    <source>
        <dbReference type="RuleBase" id="RU362076"/>
    </source>
</evidence>
<keyword evidence="3 5" id="KW-1005">Bacterial flagellum biogenesis</keyword>
<dbReference type="Proteomes" id="UP000503483">
    <property type="component" value="Chromosome"/>
</dbReference>
<protein>
    <recommendedName>
        <fullName evidence="2 5">Basal-body rod modification protein FlgD</fullName>
    </recommendedName>
</protein>
<evidence type="ECO:0000256" key="4">
    <source>
        <dbReference type="ARBA" id="ARBA00024746"/>
    </source>
</evidence>
<proteinExistence type="inferred from homology"/>
<gene>
    <name evidence="6" type="ORF">AACT_1574</name>
</gene>
<keyword evidence="7" id="KW-1185">Reference proteome</keyword>
<name>A0A6M8EBC8_9BACT</name>
<accession>A0A6M8EBC8</accession>
<dbReference type="GO" id="GO:0044781">
    <property type="term" value="P:bacterial-type flagellum organization"/>
    <property type="evidence" value="ECO:0007669"/>
    <property type="project" value="UniProtKB-UniRule"/>
</dbReference>